<gene>
    <name evidence="2" type="ORF">DEO72_LG11g1202</name>
</gene>
<protein>
    <submittedName>
        <fullName evidence="2">Uncharacterized protein</fullName>
    </submittedName>
</protein>
<name>A0A4D6NK93_VIGUN</name>
<accession>A0A4D6NK93</accession>
<evidence type="ECO:0000313" key="2">
    <source>
        <dbReference type="EMBL" id="QCE14203.1"/>
    </source>
</evidence>
<sequence length="83" mass="8973">MVTSLSFCTAIPVRKIAHGAARFIDLEVLCELSLRRRAPVLSESPSRSGEEVSPKRGDAHATVPLFSSPRLAKGAHLSERPHA</sequence>
<evidence type="ECO:0000256" key="1">
    <source>
        <dbReference type="SAM" id="MobiDB-lite"/>
    </source>
</evidence>
<keyword evidence="3" id="KW-1185">Reference proteome</keyword>
<dbReference type="Proteomes" id="UP000501690">
    <property type="component" value="Linkage Group LG11"/>
</dbReference>
<feature type="compositionally biased region" description="Basic and acidic residues" evidence="1">
    <location>
        <begin position="48"/>
        <end position="59"/>
    </location>
</feature>
<feature type="region of interest" description="Disordered" evidence="1">
    <location>
        <begin position="39"/>
        <end position="64"/>
    </location>
</feature>
<reference evidence="2 3" key="1">
    <citation type="submission" date="2019-04" db="EMBL/GenBank/DDBJ databases">
        <title>An improved genome assembly and genetic linkage map for asparagus bean, Vigna unguiculata ssp. sesquipedialis.</title>
        <authorList>
            <person name="Xia Q."/>
            <person name="Zhang R."/>
            <person name="Dong Y."/>
        </authorList>
    </citation>
    <scope>NUCLEOTIDE SEQUENCE [LARGE SCALE GENOMIC DNA]</scope>
    <source>
        <tissue evidence="2">Leaf</tissue>
    </source>
</reference>
<proteinExistence type="predicted"/>
<dbReference type="EMBL" id="CP039355">
    <property type="protein sequence ID" value="QCE14203.1"/>
    <property type="molecule type" value="Genomic_DNA"/>
</dbReference>
<evidence type="ECO:0000313" key="3">
    <source>
        <dbReference type="Proteomes" id="UP000501690"/>
    </source>
</evidence>
<organism evidence="2 3">
    <name type="scientific">Vigna unguiculata</name>
    <name type="common">Cowpea</name>
    <dbReference type="NCBI Taxonomy" id="3917"/>
    <lineage>
        <taxon>Eukaryota</taxon>
        <taxon>Viridiplantae</taxon>
        <taxon>Streptophyta</taxon>
        <taxon>Embryophyta</taxon>
        <taxon>Tracheophyta</taxon>
        <taxon>Spermatophyta</taxon>
        <taxon>Magnoliopsida</taxon>
        <taxon>eudicotyledons</taxon>
        <taxon>Gunneridae</taxon>
        <taxon>Pentapetalae</taxon>
        <taxon>rosids</taxon>
        <taxon>fabids</taxon>
        <taxon>Fabales</taxon>
        <taxon>Fabaceae</taxon>
        <taxon>Papilionoideae</taxon>
        <taxon>50 kb inversion clade</taxon>
        <taxon>NPAAA clade</taxon>
        <taxon>indigoferoid/millettioid clade</taxon>
        <taxon>Phaseoleae</taxon>
        <taxon>Vigna</taxon>
    </lineage>
</organism>
<dbReference type="AlphaFoldDB" id="A0A4D6NK93"/>